<dbReference type="Proteomes" id="UP000563523">
    <property type="component" value="Unassembled WGS sequence"/>
</dbReference>
<evidence type="ECO:0000256" key="5">
    <source>
        <dbReference type="ARBA" id="ARBA00022840"/>
    </source>
</evidence>
<dbReference type="GO" id="GO:0005524">
    <property type="term" value="F:ATP binding"/>
    <property type="evidence" value="ECO:0007669"/>
    <property type="project" value="UniProtKB-UniRule"/>
</dbReference>
<proteinExistence type="inferred from homology"/>
<evidence type="ECO:0000256" key="3">
    <source>
        <dbReference type="ARBA" id="ARBA00022598"/>
    </source>
</evidence>
<dbReference type="AlphaFoldDB" id="A0A850QYK9"/>
<keyword evidence="10" id="KW-1185">Reference proteome</keyword>
<gene>
    <name evidence="8" type="primary">fhs</name>
    <name evidence="9" type="ORF">HU830_01115</name>
</gene>
<dbReference type="FunFam" id="3.30.1510.10:FF:000001">
    <property type="entry name" value="Formate--tetrahydrofolate ligase"/>
    <property type="match status" value="1"/>
</dbReference>
<dbReference type="UniPathway" id="UPA00193"/>
<keyword evidence="5 8" id="KW-0067">ATP-binding</keyword>
<dbReference type="InterPro" id="IPR027417">
    <property type="entry name" value="P-loop_NTPase"/>
</dbReference>
<dbReference type="HAMAP" id="MF_01543">
    <property type="entry name" value="FTHFS"/>
    <property type="match status" value="1"/>
</dbReference>
<evidence type="ECO:0000256" key="1">
    <source>
        <dbReference type="ARBA" id="ARBA00004777"/>
    </source>
</evidence>
<comment type="pathway">
    <text evidence="1 8">One-carbon metabolism; tetrahydrofolate interconversion.</text>
</comment>
<dbReference type="EC" id="6.3.4.3" evidence="8"/>
<keyword evidence="2 8" id="KW-0554">One-carbon metabolism</keyword>
<accession>A0A850QYK9</accession>
<protein>
    <recommendedName>
        <fullName evidence="8">Formate--tetrahydrofolate ligase</fullName>
        <ecNumber evidence="8">6.3.4.3</ecNumber>
    </recommendedName>
    <alternativeName>
        <fullName evidence="8">Formyltetrahydrofolate synthetase</fullName>
        <shortName evidence="8">FHS</shortName>
        <shortName evidence="8">FTHFS</shortName>
    </alternativeName>
</protein>
<evidence type="ECO:0000256" key="6">
    <source>
        <dbReference type="ARBA" id="ARBA00049033"/>
    </source>
</evidence>
<comment type="similarity">
    <text evidence="7 8">Belongs to the formate--tetrahydrofolate ligase family.</text>
</comment>
<dbReference type="InterPro" id="IPR020628">
    <property type="entry name" value="Formate_THF_ligase_CS"/>
</dbReference>
<dbReference type="SUPFAM" id="SSF52540">
    <property type="entry name" value="P-loop containing nucleoside triphosphate hydrolases"/>
    <property type="match status" value="1"/>
</dbReference>
<dbReference type="InterPro" id="IPR000559">
    <property type="entry name" value="Formate_THF_ligase"/>
</dbReference>
<reference evidence="9 10" key="1">
    <citation type="submission" date="2020-06" db="EMBL/GenBank/DDBJ databases">
        <authorList>
            <person name="Kang J."/>
        </authorList>
    </citation>
    <scope>NUCLEOTIDE SEQUENCE [LARGE SCALE GENOMIC DNA]</scope>
    <source>
        <strain evidence="9 10">DCY120</strain>
    </source>
</reference>
<evidence type="ECO:0000256" key="2">
    <source>
        <dbReference type="ARBA" id="ARBA00022563"/>
    </source>
</evidence>
<dbReference type="GO" id="GO:0035999">
    <property type="term" value="P:tetrahydrofolate interconversion"/>
    <property type="evidence" value="ECO:0007669"/>
    <property type="project" value="UniProtKB-UniRule"/>
</dbReference>
<dbReference type="PROSITE" id="PS00722">
    <property type="entry name" value="FTHFS_2"/>
    <property type="match status" value="1"/>
</dbReference>
<evidence type="ECO:0000313" key="10">
    <source>
        <dbReference type="Proteomes" id="UP000563523"/>
    </source>
</evidence>
<organism evidence="9 10">
    <name type="scientific">Bombilactobacillus apium</name>
    <dbReference type="NCBI Taxonomy" id="2675299"/>
    <lineage>
        <taxon>Bacteria</taxon>
        <taxon>Bacillati</taxon>
        <taxon>Bacillota</taxon>
        <taxon>Bacilli</taxon>
        <taxon>Lactobacillales</taxon>
        <taxon>Lactobacillaceae</taxon>
        <taxon>Bombilactobacillus</taxon>
    </lineage>
</organism>
<evidence type="ECO:0000256" key="7">
    <source>
        <dbReference type="ARBA" id="ARBA00061363"/>
    </source>
</evidence>
<comment type="caution">
    <text evidence="9">The sequence shown here is derived from an EMBL/GenBank/DDBJ whole genome shotgun (WGS) entry which is preliminary data.</text>
</comment>
<sequence length="558" mass="60191">MLSDIEIAQTNAQQEMWPITQVAAKLGLTAEELELYGSAKAKITSEAQVRAQKQAPGKLILVTAMNPTPAGEGKSTVMLGLGDALQRLHQKTAVALREPSLGPVMGRKGGAAGGGYAQVVPMEDLNLHFTGDMHALTTAINTLAALIDNHLQQGNQLRLDPRRIIWQRALDVNDRGLRNIVLGLGGPKSGVVREEHFQITVASELMAVLCLTEDQQDLKRRIQKMLIGYNVDNEPVFVHDLHAEGALTLILKDAIKPNLVQTLEHTPVFVHGGPFANIAHGCNSIIATNLAVRLSDYTLTEAGFGADLGAEKFLDLVSQHLVTSPTAIVLVATLRALRYNGGQPLAQNKTSDLAALRRGFVNLKRHLTNLQAYQRPVIVALNQFADDNPAEVELLQQLCQELGIAVHPVTVFRDGGAGAQSLAQSLIDLPVTTGTIKPIYEAKTDVVNKIECLAQKIYHARKVNFSPTAQKQIQELRQQGWDQLPICVAKTPYSFSDNPHLLGAPTDFELQVTAVVPKLGAGFLVVLTGNVLTMPGLPAHPAALDMDIAADGEITGLF</sequence>
<dbReference type="RefSeq" id="WP_176941976.1">
    <property type="nucleotide sequence ID" value="NZ_JABZEC010000001.1"/>
</dbReference>
<keyword evidence="3 8" id="KW-0436">Ligase</keyword>
<evidence type="ECO:0000313" key="9">
    <source>
        <dbReference type="EMBL" id="NVY95809.1"/>
    </source>
</evidence>
<evidence type="ECO:0000256" key="4">
    <source>
        <dbReference type="ARBA" id="ARBA00022741"/>
    </source>
</evidence>
<dbReference type="FunFam" id="3.10.410.10:FF:000001">
    <property type="entry name" value="Putative formate--tetrahydrofolate ligase"/>
    <property type="match status" value="1"/>
</dbReference>
<dbReference type="EMBL" id="JABZEC010000001">
    <property type="protein sequence ID" value="NVY95809.1"/>
    <property type="molecule type" value="Genomic_DNA"/>
</dbReference>
<keyword evidence="4 8" id="KW-0547">Nucleotide-binding</keyword>
<dbReference type="Pfam" id="PF01268">
    <property type="entry name" value="FTHFS"/>
    <property type="match status" value="1"/>
</dbReference>
<evidence type="ECO:0000256" key="8">
    <source>
        <dbReference type="HAMAP-Rule" id="MF_01543"/>
    </source>
</evidence>
<dbReference type="GO" id="GO:0004329">
    <property type="term" value="F:formate-tetrahydrofolate ligase activity"/>
    <property type="evidence" value="ECO:0007669"/>
    <property type="project" value="UniProtKB-UniRule"/>
</dbReference>
<feature type="binding site" evidence="8">
    <location>
        <begin position="68"/>
        <end position="75"/>
    </location>
    <ligand>
        <name>ATP</name>
        <dbReference type="ChEBI" id="CHEBI:30616"/>
    </ligand>
</feature>
<dbReference type="Gene3D" id="3.30.1510.10">
    <property type="entry name" value="Domain 2, N(10)-formyltetrahydrofolate synthetase"/>
    <property type="match status" value="1"/>
</dbReference>
<name>A0A850QYK9_9LACO</name>
<comment type="catalytic activity">
    <reaction evidence="6 8">
        <text>(6S)-5,6,7,8-tetrahydrofolate + formate + ATP = (6R)-10-formyltetrahydrofolate + ADP + phosphate</text>
        <dbReference type="Rhea" id="RHEA:20221"/>
        <dbReference type="ChEBI" id="CHEBI:15740"/>
        <dbReference type="ChEBI" id="CHEBI:30616"/>
        <dbReference type="ChEBI" id="CHEBI:43474"/>
        <dbReference type="ChEBI" id="CHEBI:57453"/>
        <dbReference type="ChEBI" id="CHEBI:195366"/>
        <dbReference type="ChEBI" id="CHEBI:456216"/>
        <dbReference type="EC" id="6.3.4.3"/>
    </reaction>
</comment>
<dbReference type="Gene3D" id="3.40.50.300">
    <property type="entry name" value="P-loop containing nucleotide triphosphate hydrolases"/>
    <property type="match status" value="1"/>
</dbReference>
<dbReference type="Gene3D" id="3.10.410.10">
    <property type="entry name" value="Formyltetrahydrofolate synthetase, domain 3"/>
    <property type="match status" value="1"/>
</dbReference>
<dbReference type="CDD" id="cd00477">
    <property type="entry name" value="FTHFS"/>
    <property type="match status" value="1"/>
</dbReference>
<dbReference type="NCBIfam" id="NF010030">
    <property type="entry name" value="PRK13505.1"/>
    <property type="match status" value="1"/>
</dbReference>